<feature type="domain" description="SsuA/THI5-like" evidence="2">
    <location>
        <begin position="45"/>
        <end position="258"/>
    </location>
</feature>
<organism evidence="3 4">
    <name type="scientific">Capillimicrobium parvum</name>
    <dbReference type="NCBI Taxonomy" id="2884022"/>
    <lineage>
        <taxon>Bacteria</taxon>
        <taxon>Bacillati</taxon>
        <taxon>Actinomycetota</taxon>
        <taxon>Thermoleophilia</taxon>
        <taxon>Solirubrobacterales</taxon>
        <taxon>Capillimicrobiaceae</taxon>
        <taxon>Capillimicrobium</taxon>
    </lineage>
</organism>
<feature type="chain" id="PRO_5038768805" evidence="1">
    <location>
        <begin position="20"/>
        <end position="343"/>
    </location>
</feature>
<dbReference type="Proteomes" id="UP001162834">
    <property type="component" value="Chromosome"/>
</dbReference>
<protein>
    <submittedName>
        <fullName evidence="3">Formylaminopyrimidine-binding protein</fullName>
    </submittedName>
</protein>
<dbReference type="Gene3D" id="3.40.190.10">
    <property type="entry name" value="Periplasmic binding protein-like II"/>
    <property type="match status" value="2"/>
</dbReference>
<dbReference type="PROSITE" id="PS51257">
    <property type="entry name" value="PROKAR_LIPOPROTEIN"/>
    <property type="match status" value="1"/>
</dbReference>
<reference evidence="3" key="1">
    <citation type="journal article" date="2022" name="Int. J. Syst. Evol. Microbiol.">
        <title>Pseudomonas aegrilactucae sp. nov. and Pseudomonas morbosilactucae sp. nov., pathogens causing bacterial rot of lettuce in Japan.</title>
        <authorList>
            <person name="Sawada H."/>
            <person name="Fujikawa T."/>
            <person name="Satou M."/>
        </authorList>
    </citation>
    <scope>NUCLEOTIDE SEQUENCE</scope>
    <source>
        <strain evidence="3">0166_1</strain>
    </source>
</reference>
<dbReference type="InterPro" id="IPR027939">
    <property type="entry name" value="NMT1/THI5"/>
</dbReference>
<dbReference type="PANTHER" id="PTHR31528">
    <property type="entry name" value="4-AMINO-5-HYDROXYMETHYL-2-METHYLPYRIMIDINE PHOSPHATE SYNTHASE THI11-RELATED"/>
    <property type="match status" value="1"/>
</dbReference>
<dbReference type="KEGG" id="sbae:DSM104329_04404"/>
<name>A0A9E6Y0L0_9ACTN</name>
<dbReference type="RefSeq" id="WP_259312019.1">
    <property type="nucleotide sequence ID" value="NZ_CP087164.1"/>
</dbReference>
<dbReference type="PANTHER" id="PTHR31528:SF3">
    <property type="entry name" value="THIAMINE BIOSYNTHESIS PROTEIN HI_0357-RELATED"/>
    <property type="match status" value="1"/>
</dbReference>
<sequence>MLRRIAVLAVLAASLLGLAACGEKDDRVSAPPVQKVRLMLDYLPNADHAGIYEAIADGSFARAGLNVEPLVPPDPSAPLKLLAAGRADIAISYEPEVLLARDKGLKVVSIGALVQRPLTSIMALPSAKVTTPKDLRGKTVGTAGIPYQSAYLKTILAENGVPQTSVKEVNVSFNLVPAMLSKRADATLGAFWNVEGVQLQREKRNPVIIPVDQAGVPTYNELVLVVREQDARARGPYLRAFVRALAQGHEALRKNPQAGVDALVERNPDLDPATTLAQVRATLPAFFPTDKTKPFGWQDVDAWGRYGRWMLDNQLLAKAPLPTSLTNEYLPGVGLEQDEGPPS</sequence>
<accession>A0A9E6Y0L0</accession>
<keyword evidence="1" id="KW-0732">Signal</keyword>
<keyword evidence="4" id="KW-1185">Reference proteome</keyword>
<evidence type="ECO:0000256" key="1">
    <source>
        <dbReference type="SAM" id="SignalP"/>
    </source>
</evidence>
<dbReference type="InterPro" id="IPR015168">
    <property type="entry name" value="SsuA/THI5"/>
</dbReference>
<dbReference type="GO" id="GO:0009228">
    <property type="term" value="P:thiamine biosynthetic process"/>
    <property type="evidence" value="ECO:0007669"/>
    <property type="project" value="InterPro"/>
</dbReference>
<dbReference type="SUPFAM" id="SSF53850">
    <property type="entry name" value="Periplasmic binding protein-like II"/>
    <property type="match status" value="1"/>
</dbReference>
<evidence type="ECO:0000259" key="2">
    <source>
        <dbReference type="Pfam" id="PF09084"/>
    </source>
</evidence>
<gene>
    <name evidence="3" type="primary">thiY_2</name>
    <name evidence="3" type="ORF">DSM104329_04404</name>
</gene>
<evidence type="ECO:0000313" key="4">
    <source>
        <dbReference type="Proteomes" id="UP001162834"/>
    </source>
</evidence>
<feature type="signal peptide" evidence="1">
    <location>
        <begin position="1"/>
        <end position="19"/>
    </location>
</feature>
<dbReference type="Pfam" id="PF09084">
    <property type="entry name" value="NMT1"/>
    <property type="match status" value="1"/>
</dbReference>
<evidence type="ECO:0000313" key="3">
    <source>
        <dbReference type="EMBL" id="UGS37982.1"/>
    </source>
</evidence>
<dbReference type="AlphaFoldDB" id="A0A9E6Y0L0"/>
<dbReference type="EMBL" id="CP087164">
    <property type="protein sequence ID" value="UGS37982.1"/>
    <property type="molecule type" value="Genomic_DNA"/>
</dbReference>
<proteinExistence type="predicted"/>